<evidence type="ECO:0000259" key="6">
    <source>
        <dbReference type="PROSITE" id="PS50090"/>
    </source>
</evidence>
<sequence length="152" mass="16972">MPSEARSSHFQICALIAVCRPMLNLSPRSFTSDLDDAKPTEGKGTWTKEEHDRFLQAIELYPSGPWKSIAAVVGTRTIRQTQTHAQKYREKIARRNRGLRAKSSDDLAESQLTEGQAWATSSGAPSSPDDMLFLESMEFIVDFLNSIETPIV</sequence>
<feature type="compositionally biased region" description="Basic and acidic residues" evidence="5">
    <location>
        <begin position="35"/>
        <end position="48"/>
    </location>
</feature>
<dbReference type="EMBL" id="VJMJ01000147">
    <property type="protein sequence ID" value="KAF0731007.1"/>
    <property type="molecule type" value="Genomic_DNA"/>
</dbReference>
<dbReference type="SUPFAM" id="SSF46689">
    <property type="entry name" value="Homeodomain-like"/>
    <property type="match status" value="1"/>
</dbReference>
<evidence type="ECO:0000259" key="8">
    <source>
        <dbReference type="PROSITE" id="PS51294"/>
    </source>
</evidence>
<keyword evidence="2" id="KW-0238">DNA-binding</keyword>
<protein>
    <submittedName>
        <fullName evidence="9">Uncharacterized protein</fullName>
    </submittedName>
</protein>
<evidence type="ECO:0000256" key="4">
    <source>
        <dbReference type="ARBA" id="ARBA00023242"/>
    </source>
</evidence>
<evidence type="ECO:0000256" key="3">
    <source>
        <dbReference type="ARBA" id="ARBA00023163"/>
    </source>
</evidence>
<feature type="region of interest" description="Disordered" evidence="5">
    <location>
        <begin position="29"/>
        <end position="48"/>
    </location>
</feature>
<evidence type="ECO:0000256" key="5">
    <source>
        <dbReference type="SAM" id="MobiDB-lite"/>
    </source>
</evidence>
<dbReference type="InterPro" id="IPR009057">
    <property type="entry name" value="Homeodomain-like_sf"/>
</dbReference>
<dbReference type="InterPro" id="IPR017930">
    <property type="entry name" value="Myb_dom"/>
</dbReference>
<comment type="caution">
    <text evidence="9">The sequence shown here is derived from an EMBL/GenBank/DDBJ whole genome shotgun (WGS) entry which is preliminary data.</text>
</comment>
<keyword evidence="4" id="KW-0539">Nucleus</keyword>
<evidence type="ECO:0000256" key="1">
    <source>
        <dbReference type="ARBA" id="ARBA00023015"/>
    </source>
</evidence>
<dbReference type="PROSITE" id="PS50090">
    <property type="entry name" value="MYB_LIKE"/>
    <property type="match status" value="1"/>
</dbReference>
<evidence type="ECO:0000313" key="9">
    <source>
        <dbReference type="EMBL" id="KAF0731007.1"/>
    </source>
</evidence>
<dbReference type="InterPro" id="IPR006447">
    <property type="entry name" value="Myb_dom_plants"/>
</dbReference>
<dbReference type="PANTHER" id="PTHR12802">
    <property type="entry name" value="SWI/SNF COMPLEX-RELATED"/>
    <property type="match status" value="1"/>
</dbReference>
<dbReference type="AlphaFoldDB" id="A0A6G0WU11"/>
<dbReference type="SMART" id="SM00717">
    <property type="entry name" value="SANT"/>
    <property type="match status" value="1"/>
</dbReference>
<keyword evidence="10" id="KW-1185">Reference proteome</keyword>
<evidence type="ECO:0000256" key="2">
    <source>
        <dbReference type="ARBA" id="ARBA00023125"/>
    </source>
</evidence>
<name>A0A6G0WU11_9STRA</name>
<feature type="domain" description="Myb-like" evidence="6">
    <location>
        <begin position="38"/>
        <end position="89"/>
    </location>
</feature>
<accession>A0A6G0WU11</accession>
<dbReference type="GO" id="GO:0003677">
    <property type="term" value="F:DNA binding"/>
    <property type="evidence" value="ECO:0007669"/>
    <property type="project" value="UniProtKB-KW"/>
</dbReference>
<dbReference type="InterPro" id="IPR001005">
    <property type="entry name" value="SANT/Myb"/>
</dbReference>
<organism evidence="9 10">
    <name type="scientific">Aphanomyces euteiches</name>
    <dbReference type="NCBI Taxonomy" id="100861"/>
    <lineage>
        <taxon>Eukaryota</taxon>
        <taxon>Sar</taxon>
        <taxon>Stramenopiles</taxon>
        <taxon>Oomycota</taxon>
        <taxon>Saprolegniomycetes</taxon>
        <taxon>Saprolegniales</taxon>
        <taxon>Verrucalvaceae</taxon>
        <taxon>Aphanomyces</taxon>
    </lineage>
</organism>
<gene>
    <name evidence="9" type="ORF">Ae201684_011559</name>
</gene>
<feature type="domain" description="SANT" evidence="7">
    <location>
        <begin position="41"/>
        <end position="77"/>
    </location>
</feature>
<keyword evidence="1" id="KW-0805">Transcription regulation</keyword>
<dbReference type="NCBIfam" id="TIGR01557">
    <property type="entry name" value="myb_SHAQKYF"/>
    <property type="match status" value="1"/>
</dbReference>
<dbReference type="PANTHER" id="PTHR12802:SF155">
    <property type="entry name" value="DEUBIQUITINASE MYSM1"/>
    <property type="match status" value="1"/>
</dbReference>
<reference evidence="9 10" key="1">
    <citation type="submission" date="2019-07" db="EMBL/GenBank/DDBJ databases">
        <title>Genomics analysis of Aphanomyces spp. identifies a new class of oomycete effector associated with host adaptation.</title>
        <authorList>
            <person name="Gaulin E."/>
        </authorList>
    </citation>
    <scope>NUCLEOTIDE SEQUENCE [LARGE SCALE GENOMIC DNA]</scope>
    <source>
        <strain evidence="9 10">ATCC 201684</strain>
    </source>
</reference>
<dbReference type="VEuPathDB" id="FungiDB:AeMF1_014541"/>
<feature type="domain" description="HTH myb-type" evidence="8">
    <location>
        <begin position="38"/>
        <end position="93"/>
    </location>
</feature>
<keyword evidence="3" id="KW-0804">Transcription</keyword>
<evidence type="ECO:0000259" key="7">
    <source>
        <dbReference type="PROSITE" id="PS51293"/>
    </source>
</evidence>
<dbReference type="PROSITE" id="PS51294">
    <property type="entry name" value="HTH_MYB"/>
    <property type="match status" value="1"/>
</dbReference>
<dbReference type="CDD" id="cd00167">
    <property type="entry name" value="SANT"/>
    <property type="match status" value="1"/>
</dbReference>
<dbReference type="InterPro" id="IPR017884">
    <property type="entry name" value="SANT_dom"/>
</dbReference>
<proteinExistence type="predicted"/>
<evidence type="ECO:0000313" key="10">
    <source>
        <dbReference type="Proteomes" id="UP000481153"/>
    </source>
</evidence>
<dbReference type="Gene3D" id="1.10.10.60">
    <property type="entry name" value="Homeodomain-like"/>
    <property type="match status" value="1"/>
</dbReference>
<dbReference type="PROSITE" id="PS51293">
    <property type="entry name" value="SANT"/>
    <property type="match status" value="1"/>
</dbReference>
<dbReference type="Proteomes" id="UP000481153">
    <property type="component" value="Unassembled WGS sequence"/>
</dbReference>
<dbReference type="Pfam" id="PF00249">
    <property type="entry name" value="Myb_DNA-binding"/>
    <property type="match status" value="1"/>
</dbReference>